<dbReference type="Proteomes" id="UP001202867">
    <property type="component" value="Unassembled WGS sequence"/>
</dbReference>
<dbReference type="PROSITE" id="PS00211">
    <property type="entry name" value="ABC_TRANSPORTER_1"/>
    <property type="match status" value="2"/>
</dbReference>
<reference evidence="7" key="1">
    <citation type="submission" date="2023-07" db="EMBL/GenBank/DDBJ databases">
        <title>Ancylobacter moscoviensis sp. nov., facultatively methylotrophic bacteria from activated sludge and the reclassification of Starkeya novella (Starkey 1934) Kelly et al. 2000 as Ancylobacter novellus comb. nov., Starkeya koreensis Im et al. 2006 as Ancylobacter koreensis comb.nov., Angulomicrobium tetraedrale Vasil'eva et al. 1986 as Ancylobacter tetraedralis comb. nov., Angulomicrobium amanitiforme Fritz et al. 2004 as Ancylobacter amanitiformis comb. nov. and Methylorhabdus multivorans Doronina et al. 1996 as Ancylobacter multivorans comb. nov. and emended description of the genus Ancylobacter.</title>
        <authorList>
            <person name="Doronina N."/>
            <person name="Chemodurova A."/>
            <person name="Grouzdev D."/>
            <person name="Koziaeva V."/>
            <person name="Shi W."/>
            <person name="Wu L."/>
            <person name="Kaparullina E."/>
        </authorList>
    </citation>
    <scope>NUCLEOTIDE SEQUENCE [LARGE SCALE GENOMIC DNA]</scope>
    <source>
        <strain evidence="7">Jip08</strain>
    </source>
</reference>
<dbReference type="InterPro" id="IPR050107">
    <property type="entry name" value="ABC_carbohydrate_import_ATPase"/>
</dbReference>
<dbReference type="RefSeq" id="WP_247200538.1">
    <property type="nucleotide sequence ID" value="NZ_JALKCG010000003.1"/>
</dbReference>
<dbReference type="PANTHER" id="PTHR43790:SF4">
    <property type="entry name" value="GUANOSINE IMPORT ATP-BINDING PROTEIN NUPO"/>
    <property type="match status" value="1"/>
</dbReference>
<evidence type="ECO:0000256" key="1">
    <source>
        <dbReference type="ARBA" id="ARBA00005417"/>
    </source>
</evidence>
<dbReference type="GO" id="GO:0005524">
    <property type="term" value="F:ATP binding"/>
    <property type="evidence" value="ECO:0007669"/>
    <property type="project" value="UniProtKB-KW"/>
</dbReference>
<keyword evidence="2" id="KW-0547">Nucleotide-binding</keyword>
<feature type="domain" description="ABC transporter" evidence="5">
    <location>
        <begin position="266"/>
        <end position="510"/>
    </location>
</feature>
<dbReference type="Pfam" id="PF00005">
    <property type="entry name" value="ABC_tran"/>
    <property type="match status" value="2"/>
</dbReference>
<evidence type="ECO:0000256" key="2">
    <source>
        <dbReference type="ARBA" id="ARBA00022741"/>
    </source>
</evidence>
<dbReference type="InterPro" id="IPR003439">
    <property type="entry name" value="ABC_transporter-like_ATP-bd"/>
</dbReference>
<dbReference type="SUPFAM" id="SSF52540">
    <property type="entry name" value="P-loop containing nucleoside triphosphate hydrolases"/>
    <property type="match status" value="2"/>
</dbReference>
<comment type="caution">
    <text evidence="6">The sequence shown here is derived from an EMBL/GenBank/DDBJ whole genome shotgun (WGS) entry which is preliminary data.</text>
</comment>
<dbReference type="InterPro" id="IPR017871">
    <property type="entry name" value="ABC_transporter-like_CS"/>
</dbReference>
<evidence type="ECO:0000256" key="3">
    <source>
        <dbReference type="ARBA" id="ARBA00022840"/>
    </source>
</evidence>
<feature type="domain" description="ABC transporter" evidence="5">
    <location>
        <begin position="16"/>
        <end position="247"/>
    </location>
</feature>
<evidence type="ECO:0000313" key="7">
    <source>
        <dbReference type="Proteomes" id="UP001202867"/>
    </source>
</evidence>
<dbReference type="CDD" id="cd03215">
    <property type="entry name" value="ABC_Carb_Monos_II"/>
    <property type="match status" value="1"/>
</dbReference>
<evidence type="ECO:0000313" key="6">
    <source>
        <dbReference type="EMBL" id="MCK0208551.1"/>
    </source>
</evidence>
<evidence type="ECO:0000256" key="4">
    <source>
        <dbReference type="SAM" id="MobiDB-lite"/>
    </source>
</evidence>
<dbReference type="PANTHER" id="PTHR43790">
    <property type="entry name" value="CARBOHYDRATE TRANSPORT ATP-BINDING PROTEIN MG119-RELATED"/>
    <property type="match status" value="1"/>
</dbReference>
<dbReference type="CDD" id="cd03216">
    <property type="entry name" value="ABC_Carb_Monos_I"/>
    <property type="match status" value="1"/>
</dbReference>
<sequence length="532" mass="56371">MTVGVDAATDLPASILEAVGLTKRFGALVANDHVSLAIRAGETHALLGENGAGKSTLVKMMCGLLQPDSGELLYDGAPAFFPDPASSRARGVGVVFQHFALFDALTVVENVALGLPGHEPLPALAARIEECVHRYGLAVEPWRRVGELSVGERQRVEIVRCLLGDPRVLILDEPTSVLTPDESENLFRTVDLLTGEGRAVLFISHKLDEVRRLCHRATVLRGGKFIAEVDPKQESSAGLARLMVGADVPRTPRLVTHEIGEPRLLVRKLDVAGDGSRGSALHEIDLEIRAGEIVGIAGVAGNGQTTLFEVLSGEKLAEDPESIVIDKVPAGALGPTERRALRAGFVPEERLGHAAAPDLPLSDNVLLTTHGDAGIVSYGVIRRGAVKDYFQRIVKGFDVRFGGRDPKARRLSGGNLQKFVIGREVLRKPVLLVVDQPTWGVDAAAAAFIRTTLREKAAEGCAVLVISQDLDELLEFADRIAVMSEGHLTAPVPVAETSREAIGLAMGGAHGAHDVGRDGAAQTPAGEGADAS</sequence>
<keyword evidence="7" id="KW-1185">Reference proteome</keyword>
<dbReference type="SMART" id="SM00382">
    <property type="entry name" value="AAA"/>
    <property type="match status" value="2"/>
</dbReference>
<dbReference type="EMBL" id="JALKCG010000003">
    <property type="protein sequence ID" value="MCK0208551.1"/>
    <property type="molecule type" value="Genomic_DNA"/>
</dbReference>
<organism evidence="6 7">
    <name type="scientific">Ancylobacter koreensis</name>
    <dbReference type="NCBI Taxonomy" id="266121"/>
    <lineage>
        <taxon>Bacteria</taxon>
        <taxon>Pseudomonadati</taxon>
        <taxon>Pseudomonadota</taxon>
        <taxon>Alphaproteobacteria</taxon>
        <taxon>Hyphomicrobiales</taxon>
        <taxon>Xanthobacteraceae</taxon>
        <taxon>Ancylobacter</taxon>
    </lineage>
</organism>
<name>A0ABT0DMP4_9HYPH</name>
<protein>
    <submittedName>
        <fullName evidence="6">ABC transporter ATP-binding protein</fullName>
    </submittedName>
</protein>
<dbReference type="InterPro" id="IPR003593">
    <property type="entry name" value="AAA+_ATPase"/>
</dbReference>
<keyword evidence="3 6" id="KW-0067">ATP-binding</keyword>
<accession>A0ABT0DMP4</accession>
<feature type="region of interest" description="Disordered" evidence="4">
    <location>
        <begin position="513"/>
        <end position="532"/>
    </location>
</feature>
<dbReference type="InterPro" id="IPR027417">
    <property type="entry name" value="P-loop_NTPase"/>
</dbReference>
<comment type="similarity">
    <text evidence="1">Belongs to the ABC transporter superfamily.</text>
</comment>
<proteinExistence type="inferred from homology"/>
<dbReference type="PROSITE" id="PS50893">
    <property type="entry name" value="ABC_TRANSPORTER_2"/>
    <property type="match status" value="2"/>
</dbReference>
<dbReference type="Gene3D" id="3.40.50.300">
    <property type="entry name" value="P-loop containing nucleotide triphosphate hydrolases"/>
    <property type="match status" value="2"/>
</dbReference>
<evidence type="ECO:0000259" key="5">
    <source>
        <dbReference type="PROSITE" id="PS50893"/>
    </source>
</evidence>
<gene>
    <name evidence="6" type="ORF">MWN33_10960</name>
</gene>